<keyword evidence="2" id="KW-1185">Reference proteome</keyword>
<comment type="caution">
    <text evidence="1">The sequence shown here is derived from an EMBL/GenBank/DDBJ whole genome shotgun (WGS) entry which is preliminary data.</text>
</comment>
<dbReference type="Proteomes" id="UP001153269">
    <property type="component" value="Unassembled WGS sequence"/>
</dbReference>
<dbReference type="EMBL" id="CADEAL010003937">
    <property type="protein sequence ID" value="CAB1447174.1"/>
    <property type="molecule type" value="Genomic_DNA"/>
</dbReference>
<accession>A0A9N7Z0W6</accession>
<sequence length="112" mass="12255">MRLRFALVCFVIAFDNSKTSLEQLTGNLQSDQPGHLEDRSSWVTLNALRMNGERRGGKAETQIRCLVCGNLIVAGESERAKVSRSSPVWSTEQNLSSFSALNDITVPASLGN</sequence>
<evidence type="ECO:0000313" key="1">
    <source>
        <dbReference type="EMBL" id="CAB1447174.1"/>
    </source>
</evidence>
<evidence type="ECO:0000313" key="2">
    <source>
        <dbReference type="Proteomes" id="UP001153269"/>
    </source>
</evidence>
<protein>
    <submittedName>
        <fullName evidence="1">Uncharacterized protein</fullName>
    </submittedName>
</protein>
<name>A0A9N7Z0W6_PLEPL</name>
<dbReference type="AlphaFoldDB" id="A0A9N7Z0W6"/>
<proteinExistence type="predicted"/>
<reference evidence="1" key="1">
    <citation type="submission" date="2020-03" db="EMBL/GenBank/DDBJ databases">
        <authorList>
            <person name="Weist P."/>
        </authorList>
    </citation>
    <scope>NUCLEOTIDE SEQUENCE</scope>
</reference>
<gene>
    <name evidence="1" type="ORF">PLEPLA_LOCUS34868</name>
</gene>
<organism evidence="1 2">
    <name type="scientific">Pleuronectes platessa</name>
    <name type="common">European plaice</name>
    <dbReference type="NCBI Taxonomy" id="8262"/>
    <lineage>
        <taxon>Eukaryota</taxon>
        <taxon>Metazoa</taxon>
        <taxon>Chordata</taxon>
        <taxon>Craniata</taxon>
        <taxon>Vertebrata</taxon>
        <taxon>Euteleostomi</taxon>
        <taxon>Actinopterygii</taxon>
        <taxon>Neopterygii</taxon>
        <taxon>Teleostei</taxon>
        <taxon>Neoteleostei</taxon>
        <taxon>Acanthomorphata</taxon>
        <taxon>Carangaria</taxon>
        <taxon>Pleuronectiformes</taxon>
        <taxon>Pleuronectoidei</taxon>
        <taxon>Pleuronectidae</taxon>
        <taxon>Pleuronectes</taxon>
    </lineage>
</organism>